<evidence type="ECO:0000313" key="2">
    <source>
        <dbReference type="EMBL" id="EFW25297.1"/>
    </source>
</evidence>
<evidence type="ECO:0000313" key="3">
    <source>
        <dbReference type="Proteomes" id="UP000004097"/>
    </source>
</evidence>
<dbReference type="AlphaFoldDB" id="E7MKM2"/>
<proteinExistence type="predicted"/>
<name>E7MKM2_9FIRM</name>
<dbReference type="Proteomes" id="UP000004097">
    <property type="component" value="Unassembled WGS sequence"/>
</dbReference>
<dbReference type="Pfam" id="PF14353">
    <property type="entry name" value="CpXC"/>
    <property type="match status" value="1"/>
</dbReference>
<protein>
    <recommendedName>
        <fullName evidence="1">CpXC domain-containing protein</fullName>
    </recommendedName>
</protein>
<sequence>MSQSQDIRYTCPYCHKEFDTTIYTAINAEQDPDLKEACISGDIFRYTCPHCQHAFMIQPPLVYSDPSRKFLIWLSQQAPAESLKQLALPLAKQGFKLRRCATVQEFAEKIQIFEDGVDDIMVELAKYDSFIEYIDNKKGTAEDVTGIEYQHTENDVMKINVRADDKGMSFLIPVSVLEEEMKVDKDRFAIDETDFPRINNDWIISAYTEAAGKA</sequence>
<dbReference type="eggNOG" id="ENOG5032TQR">
    <property type="taxonomic scope" value="Bacteria"/>
</dbReference>
<keyword evidence="3" id="KW-1185">Reference proteome</keyword>
<dbReference type="HOGENOM" id="CLU_109345_0_0_9"/>
<accession>E7MKM2</accession>
<gene>
    <name evidence="2" type="ORF">HMPREF9430_00067</name>
</gene>
<dbReference type="RefSeq" id="WP_006524924.1">
    <property type="nucleotide sequence ID" value="NZ_GL637644.1"/>
</dbReference>
<dbReference type="InterPro" id="IPR025682">
    <property type="entry name" value="CpXC_dom"/>
</dbReference>
<evidence type="ECO:0000259" key="1">
    <source>
        <dbReference type="Pfam" id="PF14353"/>
    </source>
</evidence>
<dbReference type="STRING" id="706433.HMPREF9430_00067"/>
<dbReference type="OrthoDB" id="9784124at2"/>
<reference evidence="2 3" key="1">
    <citation type="submission" date="2010-08" db="EMBL/GenBank/DDBJ databases">
        <authorList>
            <person name="Weinstock G."/>
            <person name="Sodergren E."/>
            <person name="Clifton S."/>
            <person name="Fulton L."/>
            <person name="Fulton B."/>
            <person name="Courtney L."/>
            <person name="Fronick C."/>
            <person name="Harrison M."/>
            <person name="Strong C."/>
            <person name="Farmer C."/>
            <person name="Delahaunty K."/>
            <person name="Markovic C."/>
            <person name="Hall O."/>
            <person name="Minx P."/>
            <person name="Tomlinson C."/>
            <person name="Mitreva M."/>
            <person name="Hou S."/>
            <person name="Chen J."/>
            <person name="Wollam A."/>
            <person name="Pepin K.H."/>
            <person name="Johnson M."/>
            <person name="Bhonagiri V."/>
            <person name="Zhang X."/>
            <person name="Suruliraj S."/>
            <person name="Warren W."/>
            <person name="Chinwalla A."/>
            <person name="Mardis E.R."/>
            <person name="Wilson R.K."/>
        </authorList>
    </citation>
    <scope>NUCLEOTIDE SEQUENCE [LARGE SCALE GENOMIC DNA]</scope>
    <source>
        <strain evidence="2 3">F0204</strain>
    </source>
</reference>
<feature type="domain" description="CpXC" evidence="1">
    <location>
        <begin position="10"/>
        <end position="126"/>
    </location>
</feature>
<organism evidence="2 3">
    <name type="scientific">Solobacterium moorei F0204</name>
    <dbReference type="NCBI Taxonomy" id="706433"/>
    <lineage>
        <taxon>Bacteria</taxon>
        <taxon>Bacillati</taxon>
        <taxon>Bacillota</taxon>
        <taxon>Erysipelotrichia</taxon>
        <taxon>Erysipelotrichales</taxon>
        <taxon>Erysipelotrichaceae</taxon>
        <taxon>Solobacterium</taxon>
    </lineage>
</organism>
<dbReference type="EMBL" id="AECQ01000003">
    <property type="protein sequence ID" value="EFW25297.1"/>
    <property type="molecule type" value="Genomic_DNA"/>
</dbReference>
<comment type="caution">
    <text evidence="2">The sequence shown here is derived from an EMBL/GenBank/DDBJ whole genome shotgun (WGS) entry which is preliminary data.</text>
</comment>